<dbReference type="Proteomes" id="UP000008021">
    <property type="component" value="Chromosome 6"/>
</dbReference>
<protein>
    <submittedName>
        <fullName evidence="1">Uncharacterized protein</fullName>
    </submittedName>
</protein>
<dbReference type="AlphaFoldDB" id="A0A0E0E1B8"/>
<organism evidence="1">
    <name type="scientific">Oryza meridionalis</name>
    <dbReference type="NCBI Taxonomy" id="40149"/>
    <lineage>
        <taxon>Eukaryota</taxon>
        <taxon>Viridiplantae</taxon>
        <taxon>Streptophyta</taxon>
        <taxon>Embryophyta</taxon>
        <taxon>Tracheophyta</taxon>
        <taxon>Spermatophyta</taxon>
        <taxon>Magnoliopsida</taxon>
        <taxon>Liliopsida</taxon>
        <taxon>Poales</taxon>
        <taxon>Poaceae</taxon>
        <taxon>BOP clade</taxon>
        <taxon>Oryzoideae</taxon>
        <taxon>Oryzeae</taxon>
        <taxon>Oryzinae</taxon>
        <taxon>Oryza</taxon>
    </lineage>
</organism>
<dbReference type="EnsemblPlants" id="OMERI06G14570.1">
    <property type="protein sequence ID" value="OMERI06G14570.1"/>
    <property type="gene ID" value="OMERI06G14570"/>
</dbReference>
<evidence type="ECO:0000313" key="2">
    <source>
        <dbReference type="Proteomes" id="UP000008021"/>
    </source>
</evidence>
<reference evidence="1" key="2">
    <citation type="submission" date="2018-05" db="EMBL/GenBank/DDBJ databases">
        <title>OmerRS3 (Oryza meridionalis Reference Sequence Version 3).</title>
        <authorList>
            <person name="Zhang J."/>
            <person name="Kudrna D."/>
            <person name="Lee S."/>
            <person name="Talag J."/>
            <person name="Welchert J."/>
            <person name="Wing R.A."/>
        </authorList>
    </citation>
    <scope>NUCLEOTIDE SEQUENCE [LARGE SCALE GENOMIC DNA]</scope>
    <source>
        <strain evidence="1">cv. OR44</strain>
    </source>
</reference>
<sequence length="75" mass="7289">AAAAVSGAGATTVLGAAEGVLEGLVALVEEKAHACAIRVGIRGLFALCLAKENHPRAVVVGAVTALALGEPCVRG</sequence>
<dbReference type="STRING" id="40149.A0A0E0E1B8"/>
<keyword evidence="2" id="KW-1185">Reference proteome</keyword>
<name>A0A0E0E1B8_9ORYZ</name>
<dbReference type="Gramene" id="OMERI06G14570.1">
    <property type="protein sequence ID" value="OMERI06G14570.1"/>
    <property type="gene ID" value="OMERI06G14570"/>
</dbReference>
<reference evidence="1" key="1">
    <citation type="submission" date="2015-04" db="UniProtKB">
        <authorList>
            <consortium name="EnsemblPlants"/>
        </authorList>
    </citation>
    <scope>IDENTIFICATION</scope>
</reference>
<accession>A0A0E0E1B8</accession>
<dbReference type="HOGENOM" id="CLU_2678328_0_0_1"/>
<proteinExistence type="predicted"/>
<evidence type="ECO:0000313" key="1">
    <source>
        <dbReference type="EnsemblPlants" id="OMERI06G14570.1"/>
    </source>
</evidence>